<evidence type="ECO:0000313" key="2">
    <source>
        <dbReference type="Proteomes" id="UP001241758"/>
    </source>
</evidence>
<proteinExistence type="predicted"/>
<evidence type="ECO:0000313" key="1">
    <source>
        <dbReference type="EMBL" id="MDI6100237.1"/>
    </source>
</evidence>
<reference evidence="1 2" key="1">
    <citation type="submission" date="2023-05" db="EMBL/GenBank/DDBJ databases">
        <title>Actinoplanes sp. NEAU-A12 genome sequencing.</title>
        <authorList>
            <person name="Wang Z.-S."/>
        </authorList>
    </citation>
    <scope>NUCLEOTIDE SEQUENCE [LARGE SCALE GENOMIC DNA]</scope>
    <source>
        <strain evidence="1 2">NEAU-A12</strain>
    </source>
</reference>
<dbReference type="Proteomes" id="UP001241758">
    <property type="component" value="Unassembled WGS sequence"/>
</dbReference>
<accession>A0ABT6WKI9</accession>
<protein>
    <submittedName>
        <fullName evidence="1">PmoA family protein</fullName>
    </submittedName>
</protein>
<dbReference type="InterPro" id="IPR029475">
    <property type="entry name" value="DUF6807"/>
</dbReference>
<dbReference type="RefSeq" id="WP_282760910.1">
    <property type="nucleotide sequence ID" value="NZ_JASCTH010000010.1"/>
</dbReference>
<name>A0ABT6WKI9_9ACTN</name>
<comment type="caution">
    <text evidence="1">The sequence shown here is derived from an EMBL/GenBank/DDBJ whole genome shotgun (WGS) entry which is preliminary data.</text>
</comment>
<dbReference type="EMBL" id="JASCTH010000010">
    <property type="protein sequence ID" value="MDI6100237.1"/>
    <property type="molecule type" value="Genomic_DNA"/>
</dbReference>
<gene>
    <name evidence="1" type="ORF">QLQ12_16655</name>
</gene>
<keyword evidence="2" id="KW-1185">Reference proteome</keyword>
<organism evidence="1 2">
    <name type="scientific">Actinoplanes sandaracinus</name>
    <dbReference type="NCBI Taxonomy" id="3045177"/>
    <lineage>
        <taxon>Bacteria</taxon>
        <taxon>Bacillati</taxon>
        <taxon>Actinomycetota</taxon>
        <taxon>Actinomycetes</taxon>
        <taxon>Micromonosporales</taxon>
        <taxon>Micromonosporaceae</taxon>
        <taxon>Actinoplanes</taxon>
    </lineage>
</organism>
<dbReference type="Pfam" id="PF14100">
    <property type="entry name" value="DUF6807"/>
    <property type="match status" value="1"/>
</dbReference>
<sequence length="266" mass="28629">MIELLVGGTPVATYVTDPDVDIRLAPRPYLHPVRTLNGTVVTDEFPEDHPWHLGVSLTMQDVDGINIWGGRTYVRDQGYIWRDDHGRVVSDGREPIDGGFTENLRWCDGGGRLLLREHRSVTARPARHGWELSFGYALSAPGEAEVVIGSPATNGRTGGAGYGGFFWRATSGAAEAFTASGGEPHGATESWLALTVEDSYTLVFRGLAGDDRWFARTGDYNGVCAALAFEDTVTVKPGAPLARQIRVLVADGCLTRDEVAAALAEG</sequence>